<dbReference type="PANTHER" id="PTHR32205">
    <property type="entry name" value="ARCHAEMETZINCIN-2-RELATED"/>
    <property type="match status" value="1"/>
</dbReference>
<dbReference type="Proteomes" id="UP001488805">
    <property type="component" value="Unassembled WGS sequence"/>
</dbReference>
<keyword evidence="2" id="KW-1185">Reference proteome</keyword>
<comment type="caution">
    <text evidence="1">The sequence shown here is derived from an EMBL/GenBank/DDBJ whole genome shotgun (WGS) entry which is preliminary data.</text>
</comment>
<dbReference type="EMBL" id="JBCEZU010000100">
    <property type="protein sequence ID" value="KAK9530597.1"/>
    <property type="molecule type" value="Genomic_DNA"/>
</dbReference>
<dbReference type="PANTHER" id="PTHR32205:SF5">
    <property type="entry name" value="ARCHAEMETZINCIN-2"/>
    <property type="match status" value="1"/>
</dbReference>
<dbReference type="InterPro" id="IPR052009">
    <property type="entry name" value="Archaemetzincin"/>
</dbReference>
<organism evidence="1 2">
    <name type="scientific">Zoarces viviparus</name>
    <name type="common">Viviparous eelpout</name>
    <name type="synonym">Blennius viviparus</name>
    <dbReference type="NCBI Taxonomy" id="48416"/>
    <lineage>
        <taxon>Eukaryota</taxon>
        <taxon>Metazoa</taxon>
        <taxon>Chordata</taxon>
        <taxon>Craniata</taxon>
        <taxon>Vertebrata</taxon>
        <taxon>Euteleostomi</taxon>
        <taxon>Actinopterygii</taxon>
        <taxon>Neopterygii</taxon>
        <taxon>Teleostei</taxon>
        <taxon>Neoteleostei</taxon>
        <taxon>Acanthomorphata</taxon>
        <taxon>Eupercaria</taxon>
        <taxon>Perciformes</taxon>
        <taxon>Cottioidei</taxon>
        <taxon>Zoarcales</taxon>
        <taxon>Zoarcidae</taxon>
        <taxon>Zoarcinae</taxon>
        <taxon>Zoarces</taxon>
    </lineage>
</organism>
<gene>
    <name evidence="1" type="ORF">VZT92_012088</name>
</gene>
<dbReference type="InterPro" id="IPR024079">
    <property type="entry name" value="MetalloPept_cat_dom_sf"/>
</dbReference>
<reference evidence="1 2" key="1">
    <citation type="journal article" date="2024" name="Genome Biol. Evol.">
        <title>Chromosome-level genome assembly of the viviparous eelpout Zoarces viviparus.</title>
        <authorList>
            <person name="Fuhrmann N."/>
            <person name="Brasseur M.V."/>
            <person name="Bakowski C.E."/>
            <person name="Podsiadlowski L."/>
            <person name="Prost S."/>
            <person name="Krehenwinkel H."/>
            <person name="Mayer C."/>
        </authorList>
    </citation>
    <scope>NUCLEOTIDE SEQUENCE [LARGE SCALE GENOMIC DNA]</scope>
    <source>
        <strain evidence="1">NO-MEL_2022_Ind0_liver</strain>
    </source>
</reference>
<accession>A0AAW1F791</accession>
<sequence length="80" mass="9028">MQGSNHLGESDRRPLDFCPICLRKLQVAAGFKISERYESQTSGLEEATSCQSVAHFSKPTKAFQTSRLWLNRSLDILGKR</sequence>
<dbReference type="AlphaFoldDB" id="A0AAW1F791"/>
<protein>
    <submittedName>
        <fullName evidence="1">Uncharacterized protein</fullName>
    </submittedName>
</protein>
<proteinExistence type="predicted"/>
<evidence type="ECO:0000313" key="2">
    <source>
        <dbReference type="Proteomes" id="UP001488805"/>
    </source>
</evidence>
<dbReference type="Gene3D" id="3.40.390.10">
    <property type="entry name" value="Collagenase (Catalytic Domain)"/>
    <property type="match status" value="1"/>
</dbReference>
<name>A0AAW1F791_ZOAVI</name>
<dbReference type="GO" id="GO:0008237">
    <property type="term" value="F:metallopeptidase activity"/>
    <property type="evidence" value="ECO:0007669"/>
    <property type="project" value="InterPro"/>
</dbReference>
<evidence type="ECO:0000313" key="1">
    <source>
        <dbReference type="EMBL" id="KAK9530597.1"/>
    </source>
</evidence>